<comment type="caution">
    <text evidence="2">The sequence shown here is derived from an EMBL/GenBank/DDBJ whole genome shotgun (WGS) entry which is preliminary data.</text>
</comment>
<keyword evidence="3" id="KW-1185">Reference proteome</keyword>
<gene>
    <name evidence="2" type="ORF">ACFFLM_08775</name>
</gene>
<dbReference type="EMBL" id="JBHLYR010000028">
    <property type="protein sequence ID" value="MFB9992052.1"/>
    <property type="molecule type" value="Genomic_DNA"/>
</dbReference>
<dbReference type="RefSeq" id="WP_380008208.1">
    <property type="nucleotide sequence ID" value="NZ_JBHLYR010000028.1"/>
</dbReference>
<reference evidence="2 3" key="1">
    <citation type="submission" date="2024-09" db="EMBL/GenBank/DDBJ databases">
        <authorList>
            <person name="Sun Q."/>
            <person name="Mori K."/>
        </authorList>
    </citation>
    <scope>NUCLEOTIDE SEQUENCE [LARGE SCALE GENOMIC DNA]</scope>
    <source>
        <strain evidence="2 3">JCM 13503</strain>
    </source>
</reference>
<evidence type="ECO:0000313" key="2">
    <source>
        <dbReference type="EMBL" id="MFB9992052.1"/>
    </source>
</evidence>
<accession>A0ABV6AX12</accession>
<proteinExistence type="predicted"/>
<sequence length="143" mass="15225">MTWPVAEALAADHPDRVAPALRQVDERLAAGWKPRSLAASVVDAVRNPSKWGFGVAEAPSKPSKAAPKRKRTASSEEELPGPQDARETLGVLLRLRLSRAPSAAALAALQELTAEQVSTVRAALERPAAEALPLVRILLSVEL</sequence>
<dbReference type="Proteomes" id="UP001589733">
    <property type="component" value="Unassembled WGS sequence"/>
</dbReference>
<organism evidence="2 3">
    <name type="scientific">Deinococcus oregonensis</name>
    <dbReference type="NCBI Taxonomy" id="1805970"/>
    <lineage>
        <taxon>Bacteria</taxon>
        <taxon>Thermotogati</taxon>
        <taxon>Deinococcota</taxon>
        <taxon>Deinococci</taxon>
        <taxon>Deinococcales</taxon>
        <taxon>Deinococcaceae</taxon>
        <taxon>Deinococcus</taxon>
    </lineage>
</organism>
<feature type="region of interest" description="Disordered" evidence="1">
    <location>
        <begin position="52"/>
        <end position="85"/>
    </location>
</feature>
<name>A0ABV6AX12_9DEIO</name>
<evidence type="ECO:0000256" key="1">
    <source>
        <dbReference type="SAM" id="MobiDB-lite"/>
    </source>
</evidence>
<evidence type="ECO:0000313" key="3">
    <source>
        <dbReference type="Proteomes" id="UP001589733"/>
    </source>
</evidence>
<protein>
    <submittedName>
        <fullName evidence="2">Uncharacterized protein</fullName>
    </submittedName>
</protein>